<feature type="non-terminal residue" evidence="2">
    <location>
        <position position="1"/>
    </location>
</feature>
<dbReference type="EMBL" id="WIXE01024530">
    <property type="protein sequence ID" value="KAK5965519.1"/>
    <property type="molecule type" value="Genomic_DNA"/>
</dbReference>
<protein>
    <submittedName>
        <fullName evidence="2">Uncharacterized protein</fullName>
    </submittedName>
</protein>
<evidence type="ECO:0000313" key="3">
    <source>
        <dbReference type="Proteomes" id="UP001331761"/>
    </source>
</evidence>
<dbReference type="AlphaFoldDB" id="A0AAN8I9B8"/>
<name>A0AAN8I9B8_TRICO</name>
<comment type="caution">
    <text evidence="2">The sequence shown here is derived from an EMBL/GenBank/DDBJ whole genome shotgun (WGS) entry which is preliminary data.</text>
</comment>
<gene>
    <name evidence="2" type="ORF">GCK32_011644</name>
</gene>
<evidence type="ECO:0000313" key="2">
    <source>
        <dbReference type="EMBL" id="KAK5965519.1"/>
    </source>
</evidence>
<feature type="region of interest" description="Disordered" evidence="1">
    <location>
        <begin position="41"/>
        <end position="65"/>
    </location>
</feature>
<dbReference type="Proteomes" id="UP001331761">
    <property type="component" value="Unassembled WGS sequence"/>
</dbReference>
<proteinExistence type="predicted"/>
<reference evidence="2 3" key="1">
    <citation type="submission" date="2019-10" db="EMBL/GenBank/DDBJ databases">
        <title>Assembly and Annotation for the nematode Trichostrongylus colubriformis.</title>
        <authorList>
            <person name="Martin J."/>
        </authorList>
    </citation>
    <scope>NUCLEOTIDE SEQUENCE [LARGE SCALE GENOMIC DNA]</scope>
    <source>
        <strain evidence="2">G859</strain>
        <tissue evidence="2">Whole worm</tissue>
    </source>
</reference>
<accession>A0AAN8I9B8</accession>
<evidence type="ECO:0000256" key="1">
    <source>
        <dbReference type="SAM" id="MobiDB-lite"/>
    </source>
</evidence>
<sequence>SFKTAENVVQVLLSCTPNCKRSTTRGMRKWSRVSVSKPRAPLCSAHERSKNVKWHSRSQNAQLTH</sequence>
<organism evidence="2 3">
    <name type="scientific">Trichostrongylus colubriformis</name>
    <name type="common">Black scour worm</name>
    <dbReference type="NCBI Taxonomy" id="6319"/>
    <lineage>
        <taxon>Eukaryota</taxon>
        <taxon>Metazoa</taxon>
        <taxon>Ecdysozoa</taxon>
        <taxon>Nematoda</taxon>
        <taxon>Chromadorea</taxon>
        <taxon>Rhabditida</taxon>
        <taxon>Rhabditina</taxon>
        <taxon>Rhabditomorpha</taxon>
        <taxon>Strongyloidea</taxon>
        <taxon>Trichostrongylidae</taxon>
        <taxon>Trichostrongylus</taxon>
    </lineage>
</organism>
<keyword evidence="3" id="KW-1185">Reference proteome</keyword>